<feature type="signal peptide" evidence="5">
    <location>
        <begin position="1"/>
        <end position="23"/>
    </location>
</feature>
<dbReference type="SUPFAM" id="SSF56399">
    <property type="entry name" value="ADP-ribosylation"/>
    <property type="match status" value="1"/>
</dbReference>
<evidence type="ECO:0000256" key="2">
    <source>
        <dbReference type="ARBA" id="ARBA00022729"/>
    </source>
</evidence>
<reference evidence="6 7" key="1">
    <citation type="journal article" date="2020" name="G3 (Bethesda)">
        <title>Genetic Underpinnings of Host Manipulation by Ophiocordyceps as Revealed by Comparative Transcriptomics.</title>
        <authorList>
            <person name="Will I."/>
            <person name="Das B."/>
            <person name="Trinh T."/>
            <person name="Brachmann A."/>
            <person name="Ohm R.A."/>
            <person name="de Bekker C."/>
        </authorList>
    </citation>
    <scope>NUCLEOTIDE SEQUENCE [LARGE SCALE GENOMIC DNA]</scope>
    <source>
        <strain evidence="6 7">EC05</strain>
    </source>
</reference>
<organism evidence="6 7">
    <name type="scientific">Ophiocordyceps camponoti-floridani</name>
    <dbReference type="NCBI Taxonomy" id="2030778"/>
    <lineage>
        <taxon>Eukaryota</taxon>
        <taxon>Fungi</taxon>
        <taxon>Dikarya</taxon>
        <taxon>Ascomycota</taxon>
        <taxon>Pezizomycotina</taxon>
        <taxon>Sordariomycetes</taxon>
        <taxon>Hypocreomycetidae</taxon>
        <taxon>Hypocreales</taxon>
        <taxon>Ophiocordycipitaceae</taxon>
        <taxon>Ophiocordyceps</taxon>
    </lineage>
</organism>
<evidence type="ECO:0000313" key="6">
    <source>
        <dbReference type="EMBL" id="KAF4592317.1"/>
    </source>
</evidence>
<evidence type="ECO:0000256" key="4">
    <source>
        <dbReference type="ARBA" id="ARBA00023157"/>
    </source>
</evidence>
<dbReference type="EMBL" id="JAACLJ010000002">
    <property type="protein sequence ID" value="KAF4592317.1"/>
    <property type="molecule type" value="Genomic_DNA"/>
</dbReference>
<keyword evidence="7" id="KW-1185">Reference proteome</keyword>
<dbReference type="OrthoDB" id="10587209at2759"/>
<dbReference type="InterPro" id="IPR001144">
    <property type="entry name" value="Enterotoxin_A"/>
</dbReference>
<comment type="caution">
    <text evidence="6">The sequence shown here is derived from an EMBL/GenBank/DDBJ whole genome shotgun (WGS) entry which is preliminary data.</text>
</comment>
<name>A0A8H4VFK6_9HYPO</name>
<gene>
    <name evidence="6" type="ORF">GQ602_002616</name>
</gene>
<evidence type="ECO:0000256" key="3">
    <source>
        <dbReference type="ARBA" id="ARBA00023026"/>
    </source>
</evidence>
<keyword evidence="3" id="KW-0843">Virulence</keyword>
<dbReference type="Pfam" id="PF01375">
    <property type="entry name" value="Enterotoxin_a"/>
    <property type="match status" value="1"/>
</dbReference>
<evidence type="ECO:0000256" key="1">
    <source>
        <dbReference type="ARBA" id="ARBA00022656"/>
    </source>
</evidence>
<dbReference type="GO" id="GO:0090729">
    <property type="term" value="F:toxin activity"/>
    <property type="evidence" value="ECO:0007669"/>
    <property type="project" value="UniProtKB-KW"/>
</dbReference>
<evidence type="ECO:0000256" key="5">
    <source>
        <dbReference type="SAM" id="SignalP"/>
    </source>
</evidence>
<dbReference type="Gene3D" id="3.90.210.10">
    <property type="entry name" value="Heat-Labile Enterotoxin, subunit A"/>
    <property type="match status" value="1"/>
</dbReference>
<feature type="chain" id="PRO_5034198091" evidence="5">
    <location>
        <begin position="24"/>
        <end position="619"/>
    </location>
</feature>
<keyword evidence="2 5" id="KW-0732">Signal</keyword>
<evidence type="ECO:0000313" key="7">
    <source>
        <dbReference type="Proteomes" id="UP000562929"/>
    </source>
</evidence>
<proteinExistence type="predicted"/>
<dbReference type="AlphaFoldDB" id="A0A8H4VFK6"/>
<keyword evidence="1" id="KW-0800">Toxin</keyword>
<sequence length="619" mass="66809">MFSHRLALSCLAALCVLPWPSASLPSQLLARGNDQQQQAPDGYFVTTIPPAQFLKQGSIAAPINVDPLAFHKGTTHMDKIDPDPSKPIEWSLSRFVNHIERQQKREPDEGYLERRVPYLRVFQNLKGATQYAHTSAPSTVYIYRLKPNYRWIDVAEAMGEFSLGEKIYAVVGQLEYKQVISSTEVTRGAEVQEPVRNSRYVPKEQVGGIAPPAYALVGFKEGHKARNQDPYKAFACHGPDCQPAPEDVISFFEKVEEKYDDEYEADTRRANEPGRGKTPAAASGGFLHKVAKGLSDPFNAKAIRKVVDLAEKSKKGETVTGQEAQEVVDGLVDFTGGLVIGAAAGPAVGAVGKAAKPLLKPVSDAVRRSFQTAIGAKSLETVRKTTKLAAASGQKEYLLKPEAHQAAERLLSGSIFGLHSPSTGAVTKTGSVLSAGEKALIDEIITAAEKVAVRPGTGVSSASAVKAQLTGVNPKASEAVLDAVRVLEGNGAKLEAAVMPRFPEVPTHELPTISGGSSTLQRTEAFRVASKNRPATKAKSPRRRVRPALESLLERRDGVVKGGEHVPWNLTWEVMNGAASELLALTMVVTQVLMPVNGTSLADCWQFWDALAEVQERKA</sequence>
<protein>
    <submittedName>
        <fullName evidence="6">Putative enterotoxin</fullName>
    </submittedName>
</protein>
<accession>A0A8H4VFK6</accession>
<keyword evidence="4" id="KW-1015">Disulfide bond</keyword>
<dbReference type="Proteomes" id="UP000562929">
    <property type="component" value="Unassembled WGS sequence"/>
</dbReference>